<dbReference type="Pfam" id="PF24539">
    <property type="entry name" value="DUF7600"/>
    <property type="match status" value="1"/>
</dbReference>
<dbReference type="InterPro" id="IPR056021">
    <property type="entry name" value="DUF7600"/>
</dbReference>
<name>A0A1B8AXU2_FUSPO</name>
<comment type="caution">
    <text evidence="2">The sequence shown here is derived from an EMBL/GenBank/DDBJ whole genome shotgun (WGS) entry which is preliminary data.</text>
</comment>
<dbReference type="STRING" id="36050.A0A1B8AXU2"/>
<protein>
    <recommendedName>
        <fullName evidence="1">F-box domain-containing protein</fullName>
    </recommendedName>
</protein>
<proteinExistence type="predicted"/>
<reference evidence="2 3" key="1">
    <citation type="submission" date="2016-06" db="EMBL/GenBank/DDBJ databases">
        <title>Living apart together: crosstalk between the core and supernumerary genomes in a fungal plant pathogen.</title>
        <authorList>
            <person name="Vanheule A."/>
            <person name="Audenaert K."/>
            <person name="Warris S."/>
            <person name="Van De Geest H."/>
            <person name="Schijlen E."/>
            <person name="Hofte M."/>
            <person name="De Saeger S."/>
            <person name="Haesaert G."/>
            <person name="Waalwijk C."/>
            <person name="Van Der Lee T."/>
        </authorList>
    </citation>
    <scope>NUCLEOTIDE SEQUENCE [LARGE SCALE GENOMIC DNA]</scope>
    <source>
        <strain evidence="2 3">2516</strain>
    </source>
</reference>
<dbReference type="EMBL" id="LYXU01000002">
    <property type="protein sequence ID" value="OBS25345.1"/>
    <property type="molecule type" value="Genomic_DNA"/>
</dbReference>
<keyword evidence="3" id="KW-1185">Reference proteome</keyword>
<dbReference type="PROSITE" id="PS50181">
    <property type="entry name" value="FBOX"/>
    <property type="match status" value="1"/>
</dbReference>
<sequence length="501" mass="57130">MPNIVYATVFEPDAKAYLSIAGRREDDDDIIDVHPSDIACHGKETLRINLMPGVYRQLSLDWRAPLTLYTTDMSLEAWGYPFHSACWKMLTAFRPITQQDLQTLLKLGRAMPKQKGMVNWGHDYGGRARQRHAVAPGEESILLAPVFIANYNIDPGDIKVFHHIFENHGQVSSQYNDRPAIKLRQVTLSDTFAKFPNEILFLIVEHLTLDDVTLLKQASRTIANLELPAGFWRNMFQAGQTFDYIIEAQQYSQVAWRSWIGDHEDIPKQKLRSGLFGDLVTDLKCGFDGVKLVMLSVNEATSTHLNNLEIDELRHPILWYPRVPNPDLTFHAIEDHLVIDPIGELELPICFATFAEENPEKLSRIVVRHRALGRNVWDVESIAMESSSVQETSELGLGRTDHRYNHREAMAYDHEEAFEIDGQGGELINYTTTWWLNGMMVGLTLMTNRGRAYDFLGSIDKYQPPDGLRFSTKEPGNRTIVGFWADLTRFTGFHCLGLVLR</sequence>
<dbReference type="AlphaFoldDB" id="A0A1B8AXU2"/>
<organism evidence="2 3">
    <name type="scientific">Fusarium poae</name>
    <dbReference type="NCBI Taxonomy" id="36050"/>
    <lineage>
        <taxon>Eukaryota</taxon>
        <taxon>Fungi</taxon>
        <taxon>Dikarya</taxon>
        <taxon>Ascomycota</taxon>
        <taxon>Pezizomycotina</taxon>
        <taxon>Sordariomycetes</taxon>
        <taxon>Hypocreomycetidae</taxon>
        <taxon>Hypocreales</taxon>
        <taxon>Nectriaceae</taxon>
        <taxon>Fusarium</taxon>
    </lineage>
</organism>
<feature type="domain" description="F-box" evidence="1">
    <location>
        <begin position="189"/>
        <end position="235"/>
    </location>
</feature>
<evidence type="ECO:0000313" key="2">
    <source>
        <dbReference type="EMBL" id="OBS25345.1"/>
    </source>
</evidence>
<accession>A0A1B8AXU2</accession>
<evidence type="ECO:0000313" key="3">
    <source>
        <dbReference type="Proteomes" id="UP000091967"/>
    </source>
</evidence>
<evidence type="ECO:0000259" key="1">
    <source>
        <dbReference type="PROSITE" id="PS50181"/>
    </source>
</evidence>
<dbReference type="InterPro" id="IPR001810">
    <property type="entry name" value="F-box_dom"/>
</dbReference>
<gene>
    <name evidence="2" type="ORF">FPOA_05878</name>
</gene>
<dbReference type="Proteomes" id="UP000091967">
    <property type="component" value="Unassembled WGS sequence"/>
</dbReference>